<evidence type="ECO:0000256" key="4">
    <source>
        <dbReference type="ARBA" id="ARBA00023136"/>
    </source>
</evidence>
<feature type="domain" description="Rhodopsin" evidence="8">
    <location>
        <begin position="38"/>
        <end position="135"/>
    </location>
</feature>
<dbReference type="RefSeq" id="XP_066714738.1">
    <property type="nucleotide sequence ID" value="XM_066859251.1"/>
</dbReference>
<evidence type="ECO:0000259" key="8">
    <source>
        <dbReference type="Pfam" id="PF20684"/>
    </source>
</evidence>
<evidence type="ECO:0000256" key="7">
    <source>
        <dbReference type="SAM" id="Phobius"/>
    </source>
</evidence>
<feature type="domain" description="Rhodopsin" evidence="8">
    <location>
        <begin position="142"/>
        <end position="225"/>
    </location>
</feature>
<keyword evidence="2 7" id="KW-0812">Transmembrane</keyword>
<dbReference type="PANTHER" id="PTHR33048:SF47">
    <property type="entry name" value="INTEGRAL MEMBRANE PROTEIN-RELATED"/>
    <property type="match status" value="1"/>
</dbReference>
<dbReference type="InterPro" id="IPR052337">
    <property type="entry name" value="SAT4-like"/>
</dbReference>
<feature type="transmembrane region" description="Helical" evidence="7">
    <location>
        <begin position="186"/>
        <end position="203"/>
    </location>
</feature>
<dbReference type="PANTHER" id="PTHR33048">
    <property type="entry name" value="PTH11-LIKE INTEGRAL MEMBRANE PROTEIN (AFU_ORTHOLOGUE AFUA_5G11245)"/>
    <property type="match status" value="1"/>
</dbReference>
<dbReference type="EMBL" id="JAQQWL010000008">
    <property type="protein sequence ID" value="KAK8061476.1"/>
    <property type="molecule type" value="Genomic_DNA"/>
</dbReference>
<comment type="caution">
    <text evidence="9">The sequence shown here is derived from an EMBL/GenBank/DDBJ whole genome shotgun (WGS) entry which is preliminary data.</text>
</comment>
<gene>
    <name evidence="9" type="ORF">PG994_007842</name>
</gene>
<keyword evidence="3 7" id="KW-1133">Transmembrane helix</keyword>
<comment type="similarity">
    <text evidence="5">Belongs to the SAT4 family.</text>
</comment>
<feature type="transmembrane region" description="Helical" evidence="7">
    <location>
        <begin position="95"/>
        <end position="122"/>
    </location>
</feature>
<dbReference type="GeneID" id="92092314"/>
<evidence type="ECO:0000256" key="2">
    <source>
        <dbReference type="ARBA" id="ARBA00022692"/>
    </source>
</evidence>
<dbReference type="Proteomes" id="UP001480595">
    <property type="component" value="Unassembled WGS sequence"/>
</dbReference>
<feature type="region of interest" description="Disordered" evidence="6">
    <location>
        <begin position="310"/>
        <end position="341"/>
    </location>
</feature>
<name>A0ABR1UTS5_9PEZI</name>
<feature type="compositionally biased region" description="Polar residues" evidence="6">
    <location>
        <begin position="311"/>
        <end position="320"/>
    </location>
</feature>
<reference evidence="9 10" key="1">
    <citation type="submission" date="2023-01" db="EMBL/GenBank/DDBJ databases">
        <title>Analysis of 21 Apiospora genomes using comparative genomics revels a genus with tremendous synthesis potential of carbohydrate active enzymes and secondary metabolites.</title>
        <authorList>
            <person name="Sorensen T."/>
        </authorList>
    </citation>
    <scope>NUCLEOTIDE SEQUENCE [LARGE SCALE GENOMIC DNA]</scope>
    <source>
        <strain evidence="9 10">CBS 135458</strain>
    </source>
</reference>
<proteinExistence type="inferred from homology"/>
<protein>
    <recommendedName>
        <fullName evidence="8">Rhodopsin domain-containing protein</fullName>
    </recommendedName>
</protein>
<keyword evidence="4 7" id="KW-0472">Membrane</keyword>
<feature type="transmembrane region" description="Helical" evidence="7">
    <location>
        <begin position="20"/>
        <end position="42"/>
    </location>
</feature>
<evidence type="ECO:0000256" key="5">
    <source>
        <dbReference type="ARBA" id="ARBA00038359"/>
    </source>
</evidence>
<evidence type="ECO:0000256" key="1">
    <source>
        <dbReference type="ARBA" id="ARBA00004141"/>
    </source>
</evidence>
<evidence type="ECO:0000256" key="6">
    <source>
        <dbReference type="SAM" id="MobiDB-lite"/>
    </source>
</evidence>
<accession>A0ABR1UTS5</accession>
<evidence type="ECO:0000256" key="3">
    <source>
        <dbReference type="ARBA" id="ARBA00022989"/>
    </source>
</evidence>
<evidence type="ECO:0000313" key="10">
    <source>
        <dbReference type="Proteomes" id="UP001480595"/>
    </source>
</evidence>
<dbReference type="Pfam" id="PF20684">
    <property type="entry name" value="Fung_rhodopsin"/>
    <property type="match status" value="2"/>
</dbReference>
<feature type="region of interest" description="Disordered" evidence="6">
    <location>
        <begin position="356"/>
        <end position="393"/>
    </location>
</feature>
<evidence type="ECO:0000313" key="9">
    <source>
        <dbReference type="EMBL" id="KAK8061476.1"/>
    </source>
</evidence>
<comment type="subcellular location">
    <subcellularLocation>
        <location evidence="1">Membrane</location>
        <topology evidence="1">Multi-pass membrane protein</topology>
    </subcellularLocation>
</comment>
<sequence length="393" mass="43124">MDFSSTKNPELFSTESRAAAVIVGVTALLLTPSVAVALRFYTRRVLTGRVSYDDWITLVALNLGFAYGITIAYMTRVGLGHHIGTITQSQSIKEYIKAFYLSVVFYNTGIMFVKLSFLSMYYRAMKAPRWRKVVAHGEESTSHVKCIPYLPEWYQNTAGNIALNGIILLLSIPMIRSMKLPGVQKFALAAIFYLGVLFLGLYVDTTFDNVDAAMWSLCEISAGVLQLPASRIAGAQSTRRQNDTSSASLAPAAHMVRSRVSQAWFIYGVALEGGKTAARTFTTELSEDGYHEVQQQVLAADSPKAHYMRAQATTRPQRPTLSRLTSFSSLRRHSSPEGPADSTEIIIIGLQCVRSSKDPDRADGGSGGVQQPGEVYRGWRNSETGSFGPQHGP</sequence>
<dbReference type="InterPro" id="IPR049326">
    <property type="entry name" value="Rhodopsin_dom_fungi"/>
</dbReference>
<keyword evidence="10" id="KW-1185">Reference proteome</keyword>
<feature type="transmembrane region" description="Helical" evidence="7">
    <location>
        <begin position="54"/>
        <end position="75"/>
    </location>
</feature>
<organism evidence="9 10">
    <name type="scientific">Apiospora phragmitis</name>
    <dbReference type="NCBI Taxonomy" id="2905665"/>
    <lineage>
        <taxon>Eukaryota</taxon>
        <taxon>Fungi</taxon>
        <taxon>Dikarya</taxon>
        <taxon>Ascomycota</taxon>
        <taxon>Pezizomycotina</taxon>
        <taxon>Sordariomycetes</taxon>
        <taxon>Xylariomycetidae</taxon>
        <taxon>Amphisphaeriales</taxon>
        <taxon>Apiosporaceae</taxon>
        <taxon>Apiospora</taxon>
    </lineage>
</organism>